<dbReference type="EMBL" id="CP147407">
    <property type="protein sequence ID" value="WXB96490.1"/>
    <property type="molecule type" value="Genomic_DNA"/>
</dbReference>
<evidence type="ECO:0000259" key="6">
    <source>
        <dbReference type="SMART" id="SM00922"/>
    </source>
</evidence>
<dbReference type="SUPFAM" id="SSF51604">
    <property type="entry name" value="Enolase C-terminal domain-like"/>
    <property type="match status" value="1"/>
</dbReference>
<reference evidence="7 8" key="1">
    <citation type="submission" date="2024-02" db="EMBL/GenBank/DDBJ databases">
        <title>Seven novel Bacillus-like species.</title>
        <authorList>
            <person name="Liu G."/>
        </authorList>
    </citation>
    <scope>NUCLEOTIDE SEQUENCE [LARGE SCALE GENOMIC DNA]</scope>
    <source>
        <strain evidence="7 8">FJAT-52054</strain>
    </source>
</reference>
<dbReference type="SFLD" id="SFLDF00010">
    <property type="entry name" value="dipeptide_epimerase"/>
    <property type="match status" value="1"/>
</dbReference>
<dbReference type="InterPro" id="IPR013342">
    <property type="entry name" value="Mandelate_racemase_C"/>
</dbReference>
<organism evidence="7 8">
    <name type="scientific">Metabacillus sediminis</name>
    <dbReference type="NCBI Taxonomy" id="3117746"/>
    <lineage>
        <taxon>Bacteria</taxon>
        <taxon>Bacillati</taxon>
        <taxon>Bacillota</taxon>
        <taxon>Bacilli</taxon>
        <taxon>Bacillales</taxon>
        <taxon>Bacillaceae</taxon>
        <taxon>Metabacillus</taxon>
    </lineage>
</organism>
<dbReference type="SUPFAM" id="SSF54826">
    <property type="entry name" value="Enolase N-terminal domain-like"/>
    <property type="match status" value="1"/>
</dbReference>
<comment type="similarity">
    <text evidence="1 5">Belongs to the mandelate racemase/muconate lactonizing enzyme family.</text>
</comment>
<dbReference type="Proteomes" id="UP001377337">
    <property type="component" value="Chromosome"/>
</dbReference>
<evidence type="ECO:0000313" key="8">
    <source>
        <dbReference type="Proteomes" id="UP001377337"/>
    </source>
</evidence>
<feature type="domain" description="Mandelate racemase/muconate lactonizing enzyme C-terminal" evidence="6">
    <location>
        <begin position="140"/>
        <end position="238"/>
    </location>
</feature>
<dbReference type="Gene3D" id="3.20.20.120">
    <property type="entry name" value="Enolase-like C-terminal domain"/>
    <property type="match status" value="1"/>
</dbReference>
<evidence type="ECO:0000256" key="2">
    <source>
        <dbReference type="ARBA" id="ARBA00022723"/>
    </source>
</evidence>
<dbReference type="InterPro" id="IPR013341">
    <property type="entry name" value="Mandelate_racemase_N_dom"/>
</dbReference>
<dbReference type="EC" id="5.1.1.-" evidence="5"/>
<dbReference type="SFLD" id="SFLDF00009">
    <property type="entry name" value="o-succinylbenzoate_synthase"/>
    <property type="match status" value="1"/>
</dbReference>
<dbReference type="PANTHER" id="PTHR48073">
    <property type="entry name" value="O-SUCCINYLBENZOATE SYNTHASE-RELATED"/>
    <property type="match status" value="1"/>
</dbReference>
<keyword evidence="8" id="KW-1185">Reference proteome</keyword>
<dbReference type="InterPro" id="IPR029065">
    <property type="entry name" value="Enolase_C-like"/>
</dbReference>
<name>A0ABZ2NFT1_9BACI</name>
<keyword evidence="2 5" id="KW-0479">Metal-binding</keyword>
<dbReference type="CDD" id="cd03319">
    <property type="entry name" value="L-Ala-DL-Glu_epimerase"/>
    <property type="match status" value="1"/>
</dbReference>
<proteinExistence type="inferred from homology"/>
<dbReference type="InterPro" id="IPR036849">
    <property type="entry name" value="Enolase-like_C_sf"/>
</dbReference>
<comment type="cofactor">
    <cofactor evidence="5">
        <name>Mg(2+)</name>
        <dbReference type="ChEBI" id="CHEBI:18420"/>
    </cofactor>
    <text evidence="5">Binds 1 Mg(2+) ion per subunit.</text>
</comment>
<evidence type="ECO:0000256" key="5">
    <source>
        <dbReference type="RuleBase" id="RU366006"/>
    </source>
</evidence>
<evidence type="ECO:0000256" key="3">
    <source>
        <dbReference type="ARBA" id="ARBA00022842"/>
    </source>
</evidence>
<dbReference type="Gene3D" id="3.30.390.10">
    <property type="entry name" value="Enolase-like, N-terminal domain"/>
    <property type="match status" value="1"/>
</dbReference>
<dbReference type="SFLD" id="SFLDG00180">
    <property type="entry name" value="muconate_cycloisomerase"/>
    <property type="match status" value="2"/>
</dbReference>
<evidence type="ECO:0000256" key="1">
    <source>
        <dbReference type="ARBA" id="ARBA00008031"/>
    </source>
</evidence>
<dbReference type="InterPro" id="IPR029017">
    <property type="entry name" value="Enolase-like_N"/>
</dbReference>
<keyword evidence="4 5" id="KW-0413">Isomerase</keyword>
<dbReference type="PANTHER" id="PTHR48073:SF2">
    <property type="entry name" value="O-SUCCINYLBENZOATE SYNTHASE"/>
    <property type="match status" value="1"/>
</dbReference>
<protein>
    <recommendedName>
        <fullName evidence="5">Dipeptide epimerase</fullName>
        <ecNumber evidence="5">5.1.1.-</ecNumber>
    </recommendedName>
</protein>
<dbReference type="RefSeq" id="WP_338778510.1">
    <property type="nucleotide sequence ID" value="NZ_CP147407.1"/>
</dbReference>
<dbReference type="SFLD" id="SFLDS00001">
    <property type="entry name" value="Enolase"/>
    <property type="match status" value="2"/>
</dbReference>
<dbReference type="Pfam" id="PF13378">
    <property type="entry name" value="MR_MLE_C"/>
    <property type="match status" value="1"/>
</dbReference>
<dbReference type="InterPro" id="IPR034603">
    <property type="entry name" value="Dipeptide_epimerase"/>
</dbReference>
<evidence type="ECO:0000256" key="4">
    <source>
        <dbReference type="ARBA" id="ARBA00023235"/>
    </source>
</evidence>
<accession>A0ABZ2NFT1</accession>
<keyword evidence="3 5" id="KW-0460">Magnesium</keyword>
<gene>
    <name evidence="7" type="ORF">WCV65_18450</name>
</gene>
<dbReference type="Pfam" id="PF02746">
    <property type="entry name" value="MR_MLE_N"/>
    <property type="match status" value="1"/>
</dbReference>
<evidence type="ECO:0000313" key="7">
    <source>
        <dbReference type="EMBL" id="WXB96490.1"/>
    </source>
</evidence>
<dbReference type="SMART" id="SM00922">
    <property type="entry name" value="MR_MLE"/>
    <property type="match status" value="1"/>
</dbReference>
<sequence length="357" mass="38653">MYVQSIKAVKRKIPLLAPFKTALRSVTEIESIDVSIILDNGIIGRGSASPTMVITGESAESIMAAVCGPIKDALTGINIMDFQDALGRIQAACIGNSSAKAAADIALFDARSKQLNVPLWGLLGGRKSITTCMTISVDHPEKMAEDSSHAAGRGFNVLKVKVGSDPELDFERIEAIRSVIPIETRLRLDANQGWKPKQAVSLIRRMETMGWGIEFIEQPVKASDWEGLKYVTERVELPIMADESLFSARDALKLTAGKYVDLLNIKLMKCGGINEAWKIASLAEVNGIPCMIGSMMESSVSVSAAAHFAAAHPNVHYFDLDAPLWLNEQPEGMQYEGSKVELFHSPGLGVHTASLSQ</sequence>